<dbReference type="PROSITE" id="PS50995">
    <property type="entry name" value="HTH_MARR_2"/>
    <property type="match status" value="1"/>
</dbReference>
<dbReference type="PANTHER" id="PTHR33164:SF99">
    <property type="entry name" value="MARR FAMILY REGULATORY PROTEIN"/>
    <property type="match status" value="1"/>
</dbReference>
<evidence type="ECO:0000313" key="5">
    <source>
        <dbReference type="EMBL" id="SDO50156.1"/>
    </source>
</evidence>
<keyword evidence="2 5" id="KW-0238">DNA-binding</keyword>
<dbReference type="STRING" id="641025.SAMN05421507_102731"/>
<dbReference type="EMBL" id="FNIX01000002">
    <property type="protein sequence ID" value="SDO50156.1"/>
    <property type="molecule type" value="Genomic_DNA"/>
</dbReference>
<proteinExistence type="predicted"/>
<dbReference type="OrthoDB" id="122135at2"/>
<evidence type="ECO:0000256" key="1">
    <source>
        <dbReference type="ARBA" id="ARBA00023015"/>
    </source>
</evidence>
<dbReference type="Pfam" id="PF12802">
    <property type="entry name" value="MarR_2"/>
    <property type="match status" value="1"/>
</dbReference>
<dbReference type="RefSeq" id="WP_090096671.1">
    <property type="nucleotide sequence ID" value="NZ_FNIX01000002.1"/>
</dbReference>
<dbReference type="GO" id="GO:0006950">
    <property type="term" value="P:response to stress"/>
    <property type="evidence" value="ECO:0007669"/>
    <property type="project" value="TreeGrafter"/>
</dbReference>
<dbReference type="PROSITE" id="PS01117">
    <property type="entry name" value="HTH_MARR_1"/>
    <property type="match status" value="1"/>
</dbReference>
<dbReference type="InterPro" id="IPR039422">
    <property type="entry name" value="MarR/SlyA-like"/>
</dbReference>
<accession>A0A1H0K2M9</accession>
<dbReference type="SMART" id="SM00347">
    <property type="entry name" value="HTH_MARR"/>
    <property type="match status" value="1"/>
</dbReference>
<protein>
    <submittedName>
        <fullName evidence="5">DNA-binding transcriptional regulator, MarR family</fullName>
    </submittedName>
</protein>
<organism evidence="5 6">
    <name type="scientific">Lentzea jiangxiensis</name>
    <dbReference type="NCBI Taxonomy" id="641025"/>
    <lineage>
        <taxon>Bacteria</taxon>
        <taxon>Bacillati</taxon>
        <taxon>Actinomycetota</taxon>
        <taxon>Actinomycetes</taxon>
        <taxon>Pseudonocardiales</taxon>
        <taxon>Pseudonocardiaceae</taxon>
        <taxon>Lentzea</taxon>
    </lineage>
</organism>
<evidence type="ECO:0000259" key="4">
    <source>
        <dbReference type="PROSITE" id="PS50995"/>
    </source>
</evidence>
<reference evidence="6" key="1">
    <citation type="submission" date="2016-10" db="EMBL/GenBank/DDBJ databases">
        <authorList>
            <person name="Varghese N."/>
            <person name="Submissions S."/>
        </authorList>
    </citation>
    <scope>NUCLEOTIDE SEQUENCE [LARGE SCALE GENOMIC DNA]</scope>
    <source>
        <strain evidence="6">CGMCC 4.6609</strain>
    </source>
</reference>
<dbReference type="InterPro" id="IPR000835">
    <property type="entry name" value="HTH_MarR-typ"/>
</dbReference>
<keyword evidence="1" id="KW-0805">Transcription regulation</keyword>
<dbReference type="PRINTS" id="PR00598">
    <property type="entry name" value="HTHMARR"/>
</dbReference>
<keyword evidence="3" id="KW-0804">Transcription</keyword>
<dbReference type="InterPro" id="IPR036390">
    <property type="entry name" value="WH_DNA-bd_sf"/>
</dbReference>
<dbReference type="Gene3D" id="1.10.10.10">
    <property type="entry name" value="Winged helix-like DNA-binding domain superfamily/Winged helix DNA-binding domain"/>
    <property type="match status" value="1"/>
</dbReference>
<sequence>MSRSGADLALLLLGGFRNLADRATDELATRGYEDVRTAHDFALTAILSGADNVSELGRRLFITKQSAAKMVAVLEKRGFVSREPDPVDRRRMRLLVTERGLAMRREGQAIFDDMREQWEKQVGADTLNTVEDALRRLLGDNVGRLDSPGWLIRDLPTDS</sequence>
<evidence type="ECO:0000313" key="6">
    <source>
        <dbReference type="Proteomes" id="UP000199691"/>
    </source>
</evidence>
<dbReference type="GO" id="GO:0003677">
    <property type="term" value="F:DNA binding"/>
    <property type="evidence" value="ECO:0007669"/>
    <property type="project" value="UniProtKB-KW"/>
</dbReference>
<keyword evidence="6" id="KW-1185">Reference proteome</keyword>
<dbReference type="GO" id="GO:0003700">
    <property type="term" value="F:DNA-binding transcription factor activity"/>
    <property type="evidence" value="ECO:0007669"/>
    <property type="project" value="InterPro"/>
</dbReference>
<dbReference type="PANTHER" id="PTHR33164">
    <property type="entry name" value="TRANSCRIPTIONAL REGULATOR, MARR FAMILY"/>
    <property type="match status" value="1"/>
</dbReference>
<dbReference type="InterPro" id="IPR023187">
    <property type="entry name" value="Tscrpt_reg_MarR-type_CS"/>
</dbReference>
<dbReference type="Proteomes" id="UP000199691">
    <property type="component" value="Unassembled WGS sequence"/>
</dbReference>
<dbReference type="AlphaFoldDB" id="A0A1H0K2M9"/>
<feature type="domain" description="HTH marR-type" evidence="4">
    <location>
        <begin position="5"/>
        <end position="139"/>
    </location>
</feature>
<evidence type="ECO:0000256" key="2">
    <source>
        <dbReference type="ARBA" id="ARBA00023125"/>
    </source>
</evidence>
<dbReference type="InterPro" id="IPR036388">
    <property type="entry name" value="WH-like_DNA-bd_sf"/>
</dbReference>
<gene>
    <name evidence="5" type="ORF">SAMN05421507_102731</name>
</gene>
<name>A0A1H0K2M9_9PSEU</name>
<evidence type="ECO:0000256" key="3">
    <source>
        <dbReference type="ARBA" id="ARBA00023163"/>
    </source>
</evidence>
<dbReference type="SUPFAM" id="SSF46785">
    <property type="entry name" value="Winged helix' DNA-binding domain"/>
    <property type="match status" value="1"/>
</dbReference>